<dbReference type="GeneID" id="89228244"/>
<keyword evidence="3" id="KW-0808">Transferase</keyword>
<dbReference type="AlphaFoldDB" id="A0AA96V717"/>
<keyword evidence="4" id="KW-1185">Reference proteome</keyword>
<name>A0AA96V717_9EURY</name>
<dbReference type="Gene3D" id="3.40.50.300">
    <property type="entry name" value="P-loop containing nucleotide triphosphate hydrolases"/>
    <property type="match status" value="2"/>
</dbReference>
<dbReference type="Pfam" id="PF03976">
    <property type="entry name" value="PPK2"/>
    <property type="match status" value="3"/>
</dbReference>
<evidence type="ECO:0000313" key="4">
    <source>
        <dbReference type="Proteomes" id="UP001304970"/>
    </source>
</evidence>
<gene>
    <name evidence="3" type="ORF">MsAm2_08260</name>
</gene>
<organism evidence="3 4">
    <name type="scientific">Methanolapillus ohkumae</name>
    <dbReference type="NCBI Taxonomy" id="3028298"/>
    <lineage>
        <taxon>Archaea</taxon>
        <taxon>Methanobacteriati</taxon>
        <taxon>Methanobacteriota</taxon>
        <taxon>Stenosarchaea group</taxon>
        <taxon>Methanomicrobia</taxon>
        <taxon>Methanosarcinales</taxon>
        <taxon>Methanosarcinaceae</taxon>
        <taxon>Methanolapillus</taxon>
    </lineage>
</organism>
<sequence length="567" mass="66986">MVLPKVSIEIPENKTYKDLIEEYGEDLGVLQREVRRLNLSVTIIFEGWYDSFIGEIINQQLLPFDSRGFDFYFTEAPTSEEQKKPFMTRFSRKIAPKGKLAVFDRSWYMRGLIEYLLDESGPLLCSIPNTEKDPALALFTETSKKEIIHTSRFENLVNNINGFEKTLADDGGILIKIYYGMSKGDRLRQKNTWKKTTPYIIDKRSTEKVYREDIYVIKELLDRTHTGYAPWKLILVQQNMDLAILQTMKTIIDLLKPAVERARQDFVPNVNRDEKDDNSDSMDSVFEIKDENKNENRDKNGNRDENESRDENIDFDLIPDHLSAVDLTKSYSKKKYARLLKKYQNRLSFLQYVLYSQKRAMVLVFEGWDAAGKGGSIKRIVQSLNPRFYRVIPVATPTDVDLKHHYLWRFLDGIPVCGKISIYDRSWYGRVMVERVEKLCTKEEWQRAYDEINLFEKMLTDPGIIVIKFWMHVSKDRQLDRFNARAANPLKHWKLTDEDWRNREKWDEYYEAVNQMLDRTNTKDAPWTIIESDDKYYARIKILKTIVKQIEKEIEGPEKINQKRLNE</sequence>
<dbReference type="EC" id="2.7.4.-" evidence="3"/>
<dbReference type="RefSeq" id="WP_338097021.1">
    <property type="nucleotide sequence ID" value="NZ_CP131061.1"/>
</dbReference>
<feature type="domain" description="Polyphosphate kinase-2-related" evidence="2">
    <location>
        <begin position="332"/>
        <end position="553"/>
    </location>
</feature>
<protein>
    <submittedName>
        <fullName evidence="3">Polyphosphate:AMP phosphotransferase</fullName>
        <ecNumber evidence="3">2.7.4.-</ecNumber>
    </submittedName>
</protein>
<reference evidence="3 4" key="1">
    <citation type="submission" date="2023-07" db="EMBL/GenBank/DDBJ databases">
        <title>Closed genome sequence of Methanosarcinaceae archaeon Am2.</title>
        <authorList>
            <person name="Poehlein A."/>
            <person name="Protasov E."/>
            <person name="Platt K."/>
            <person name="Reeh H."/>
            <person name="Daniel R."/>
            <person name="Brune A."/>
        </authorList>
    </citation>
    <scope>NUCLEOTIDE SEQUENCE [LARGE SCALE GENOMIC DNA]</scope>
    <source>
        <strain evidence="3 4">Am2</strain>
    </source>
</reference>
<dbReference type="InterPro" id="IPR022488">
    <property type="entry name" value="PPK2-related"/>
</dbReference>
<dbReference type="EMBL" id="CP131061">
    <property type="protein sequence ID" value="WNY27041.1"/>
    <property type="molecule type" value="Genomic_DNA"/>
</dbReference>
<proteinExistence type="predicted"/>
<evidence type="ECO:0000259" key="2">
    <source>
        <dbReference type="Pfam" id="PF03976"/>
    </source>
</evidence>
<dbReference type="GO" id="GO:0016740">
    <property type="term" value="F:transferase activity"/>
    <property type="evidence" value="ECO:0007669"/>
    <property type="project" value="UniProtKB-KW"/>
</dbReference>
<dbReference type="PANTHER" id="PTHR34383">
    <property type="entry name" value="POLYPHOSPHATE:AMP PHOSPHOTRANSFERASE-RELATED"/>
    <property type="match status" value="1"/>
</dbReference>
<feature type="region of interest" description="Disordered" evidence="1">
    <location>
        <begin position="266"/>
        <end position="310"/>
    </location>
</feature>
<evidence type="ECO:0000256" key="1">
    <source>
        <dbReference type="SAM" id="MobiDB-lite"/>
    </source>
</evidence>
<dbReference type="Proteomes" id="UP001304970">
    <property type="component" value="Chromosome"/>
</dbReference>
<evidence type="ECO:0000313" key="3">
    <source>
        <dbReference type="EMBL" id="WNY27041.1"/>
    </source>
</evidence>
<accession>A0AA96V717</accession>
<dbReference type="PANTHER" id="PTHR34383:SF3">
    <property type="entry name" value="POLYPHOSPHATE:AMP PHOSPHOTRANSFERASE"/>
    <property type="match status" value="1"/>
</dbReference>
<dbReference type="SUPFAM" id="SSF52540">
    <property type="entry name" value="P-loop containing nucleoside triphosphate hydrolases"/>
    <property type="match status" value="1"/>
</dbReference>
<dbReference type="InterPro" id="IPR027417">
    <property type="entry name" value="P-loop_NTPase"/>
</dbReference>
<feature type="compositionally biased region" description="Basic and acidic residues" evidence="1">
    <location>
        <begin position="286"/>
        <end position="310"/>
    </location>
</feature>
<feature type="domain" description="Polyphosphate kinase-2-related" evidence="2">
    <location>
        <begin position="148"/>
        <end position="256"/>
    </location>
</feature>
<feature type="domain" description="Polyphosphate kinase-2-related" evidence="2">
    <location>
        <begin position="14"/>
        <end position="117"/>
    </location>
</feature>